<keyword evidence="3 6" id="KW-0032">Aminotransferase</keyword>
<comment type="cofactor">
    <cofactor evidence="1 6">
        <name>pyridoxal 5'-phosphate</name>
        <dbReference type="ChEBI" id="CHEBI:597326"/>
    </cofactor>
</comment>
<dbReference type="EMBL" id="JAAGWZ010000001">
    <property type="protein sequence ID" value="NEM89836.1"/>
    <property type="molecule type" value="Genomic_DNA"/>
</dbReference>
<sequence>MPQLAPHIPQVPGSGIRRIYLIASELDDVISLGVGEPDVPVAAHIGEAAKRAWDADQTDYTDNGGIAPLRAALVEKLARENRLHVTPQQVWVTIGATQALHQAMHLLLSAGDEVLIPDPGYTTFTMTPRMLDAVPVPYPLHPDHGFLPEIAQLEQLVSERTKVLVINSPSNPLGTVLSEERMRELLAFARRHDLWILSDEVYEYFAWDEPHVSIASLDDDDRVFTAFSLSKTYAMTGIRIGYLVTPPGMAEVMRTVQETTISCASTPGQYAAIAAVTGSQAPVAEAREHYRSNLTAAMALLDDRGIRYLVPHGTFYLWVDVSHASGGDVAEWAVRFLMEQRVAIAPGSAFGRSGEGWIRVCAAATREDLLEGLRRLPAPGHPAAPPRGTI</sequence>
<dbReference type="SUPFAM" id="SSF53383">
    <property type="entry name" value="PLP-dependent transferases"/>
    <property type="match status" value="1"/>
</dbReference>
<dbReference type="PANTHER" id="PTHR46383:SF1">
    <property type="entry name" value="ASPARTATE AMINOTRANSFERASE"/>
    <property type="match status" value="1"/>
</dbReference>
<evidence type="ECO:0000256" key="2">
    <source>
        <dbReference type="ARBA" id="ARBA00007441"/>
    </source>
</evidence>
<dbReference type="PANTHER" id="PTHR46383">
    <property type="entry name" value="ASPARTATE AMINOTRANSFERASE"/>
    <property type="match status" value="1"/>
</dbReference>
<dbReference type="RefSeq" id="WP_163471466.1">
    <property type="nucleotide sequence ID" value="NZ_JAAGWZ010000001.1"/>
</dbReference>
<evidence type="ECO:0000256" key="4">
    <source>
        <dbReference type="ARBA" id="ARBA00022679"/>
    </source>
</evidence>
<dbReference type="Gene3D" id="3.40.640.10">
    <property type="entry name" value="Type I PLP-dependent aspartate aminotransferase-like (Major domain)"/>
    <property type="match status" value="1"/>
</dbReference>
<feature type="domain" description="Aminotransferase class I/classII large" evidence="7">
    <location>
        <begin position="28"/>
        <end position="375"/>
    </location>
</feature>
<dbReference type="InterPro" id="IPR015421">
    <property type="entry name" value="PyrdxlP-dep_Trfase_major"/>
</dbReference>
<comment type="caution">
    <text evidence="8">The sequence shown here is derived from an EMBL/GenBank/DDBJ whole genome shotgun (WGS) entry which is preliminary data.</text>
</comment>
<name>A0A7C9TMK3_9MICO</name>
<organism evidence="8 9">
    <name type="scientific">Galbitalea soli</name>
    <dbReference type="NCBI Taxonomy" id="1268042"/>
    <lineage>
        <taxon>Bacteria</taxon>
        <taxon>Bacillati</taxon>
        <taxon>Actinomycetota</taxon>
        <taxon>Actinomycetes</taxon>
        <taxon>Micrococcales</taxon>
        <taxon>Microbacteriaceae</taxon>
        <taxon>Galbitalea</taxon>
    </lineage>
</organism>
<comment type="similarity">
    <text evidence="2 6">Belongs to the class-I pyridoxal-phosphate-dependent aminotransferase family.</text>
</comment>
<dbReference type="PRINTS" id="PR00753">
    <property type="entry name" value="ACCSYNTHASE"/>
</dbReference>
<evidence type="ECO:0000256" key="1">
    <source>
        <dbReference type="ARBA" id="ARBA00001933"/>
    </source>
</evidence>
<dbReference type="AlphaFoldDB" id="A0A7C9TMK3"/>
<dbReference type="PROSITE" id="PS00105">
    <property type="entry name" value="AA_TRANSFER_CLASS_1"/>
    <property type="match status" value="1"/>
</dbReference>
<evidence type="ECO:0000256" key="5">
    <source>
        <dbReference type="ARBA" id="ARBA00022898"/>
    </source>
</evidence>
<evidence type="ECO:0000313" key="8">
    <source>
        <dbReference type="EMBL" id="NEM89836.1"/>
    </source>
</evidence>
<dbReference type="InterPro" id="IPR004839">
    <property type="entry name" value="Aminotransferase_I/II_large"/>
</dbReference>
<evidence type="ECO:0000256" key="6">
    <source>
        <dbReference type="RuleBase" id="RU000481"/>
    </source>
</evidence>
<protein>
    <recommendedName>
        <fullName evidence="6">Aminotransferase</fullName>
        <ecNumber evidence="6">2.6.1.-</ecNumber>
    </recommendedName>
</protein>
<gene>
    <name evidence="8" type="ORF">G3T37_00515</name>
</gene>
<proteinExistence type="inferred from homology"/>
<evidence type="ECO:0000256" key="3">
    <source>
        <dbReference type="ARBA" id="ARBA00022576"/>
    </source>
</evidence>
<evidence type="ECO:0000259" key="7">
    <source>
        <dbReference type="Pfam" id="PF00155"/>
    </source>
</evidence>
<keyword evidence="5" id="KW-0663">Pyridoxal phosphate</keyword>
<dbReference type="GO" id="GO:0006520">
    <property type="term" value="P:amino acid metabolic process"/>
    <property type="evidence" value="ECO:0007669"/>
    <property type="project" value="InterPro"/>
</dbReference>
<keyword evidence="4 6" id="KW-0808">Transferase</keyword>
<dbReference type="GO" id="GO:0008483">
    <property type="term" value="F:transaminase activity"/>
    <property type="evidence" value="ECO:0007669"/>
    <property type="project" value="UniProtKB-KW"/>
</dbReference>
<dbReference type="GO" id="GO:0030170">
    <property type="term" value="F:pyridoxal phosphate binding"/>
    <property type="evidence" value="ECO:0007669"/>
    <property type="project" value="InterPro"/>
</dbReference>
<dbReference type="EC" id="2.6.1.-" evidence="6"/>
<dbReference type="InterPro" id="IPR050596">
    <property type="entry name" value="AspAT/PAT-like"/>
</dbReference>
<dbReference type="InterPro" id="IPR015424">
    <property type="entry name" value="PyrdxlP-dep_Trfase"/>
</dbReference>
<reference evidence="8 9" key="1">
    <citation type="journal article" date="2014" name="Int. J. Syst. Evol. Microbiol.">
        <title>Description of Galbitalea soli gen. nov., sp. nov., and Frondihabitans sucicola sp. nov.</title>
        <authorList>
            <person name="Kim S.J."/>
            <person name="Lim J.M."/>
            <person name="Ahn J.H."/>
            <person name="Weon H.Y."/>
            <person name="Hamada M."/>
            <person name="Suzuki K."/>
            <person name="Ahn T.Y."/>
            <person name="Kwon S.W."/>
        </authorList>
    </citation>
    <scope>NUCLEOTIDE SEQUENCE [LARGE SCALE GENOMIC DNA]</scope>
    <source>
        <strain evidence="8 9">NBRC 108727</strain>
    </source>
</reference>
<keyword evidence="9" id="KW-1185">Reference proteome</keyword>
<dbReference type="CDD" id="cd00609">
    <property type="entry name" value="AAT_like"/>
    <property type="match status" value="1"/>
</dbReference>
<dbReference type="Pfam" id="PF00155">
    <property type="entry name" value="Aminotran_1_2"/>
    <property type="match status" value="1"/>
</dbReference>
<evidence type="ECO:0000313" key="9">
    <source>
        <dbReference type="Proteomes" id="UP000479756"/>
    </source>
</evidence>
<accession>A0A7C9TMK3</accession>
<dbReference type="Proteomes" id="UP000479756">
    <property type="component" value="Unassembled WGS sequence"/>
</dbReference>
<dbReference type="InterPro" id="IPR004838">
    <property type="entry name" value="NHTrfase_class1_PyrdxlP-BS"/>
</dbReference>